<keyword evidence="2" id="KW-1185">Reference proteome</keyword>
<protein>
    <submittedName>
        <fullName evidence="1">Uncharacterized protein</fullName>
    </submittedName>
</protein>
<comment type="caution">
    <text evidence="1">The sequence shown here is derived from an EMBL/GenBank/DDBJ whole genome shotgun (WGS) entry which is preliminary data.</text>
</comment>
<dbReference type="EMBL" id="BAABEX010000003">
    <property type="protein sequence ID" value="GAA4418470.1"/>
    <property type="molecule type" value="Genomic_DNA"/>
</dbReference>
<evidence type="ECO:0000313" key="2">
    <source>
        <dbReference type="Proteomes" id="UP001501788"/>
    </source>
</evidence>
<gene>
    <name evidence="1" type="ORF">GCM10023090_03490</name>
</gene>
<evidence type="ECO:0000313" key="1">
    <source>
        <dbReference type="EMBL" id="GAA4418470.1"/>
    </source>
</evidence>
<sequence length="180" mass="20366">MPSSALPPDRTSLQSFGDISRFLRQGVADEETRDFRESLGTLSAQIDELVTLRRSAQGAPDAILTQARRLQAGLRHHQQTVTGLGSAWAALYEFGAYEQALQASRDALAAWVQTLERRSRREGQAFQQFEQLAWRALGEALLLLDMYGQQSGPPTEPTPVVAARPHPGWWQRLRRWWSRR</sequence>
<organism evidence="1 2">
    <name type="scientific">Acidovorax lacteus</name>
    <dbReference type="NCBI Taxonomy" id="1924988"/>
    <lineage>
        <taxon>Bacteria</taxon>
        <taxon>Pseudomonadati</taxon>
        <taxon>Pseudomonadota</taxon>
        <taxon>Betaproteobacteria</taxon>
        <taxon>Burkholderiales</taxon>
        <taxon>Comamonadaceae</taxon>
        <taxon>Acidovorax</taxon>
    </lineage>
</organism>
<accession>A0ABP8KZ10</accession>
<proteinExistence type="predicted"/>
<dbReference type="RefSeq" id="WP_345060625.1">
    <property type="nucleotide sequence ID" value="NZ_BAABEX010000003.1"/>
</dbReference>
<name>A0ABP8KZ10_9BURK</name>
<reference evidence="2" key="1">
    <citation type="journal article" date="2019" name="Int. J. Syst. Evol. Microbiol.">
        <title>The Global Catalogue of Microorganisms (GCM) 10K type strain sequencing project: providing services to taxonomists for standard genome sequencing and annotation.</title>
        <authorList>
            <consortium name="The Broad Institute Genomics Platform"/>
            <consortium name="The Broad Institute Genome Sequencing Center for Infectious Disease"/>
            <person name="Wu L."/>
            <person name="Ma J."/>
        </authorList>
    </citation>
    <scope>NUCLEOTIDE SEQUENCE [LARGE SCALE GENOMIC DNA]</scope>
    <source>
        <strain evidence="2">JCM 31890</strain>
    </source>
</reference>
<dbReference type="Proteomes" id="UP001501788">
    <property type="component" value="Unassembled WGS sequence"/>
</dbReference>